<name>A0A9W8GEI1_9FUNG</name>
<keyword evidence="3" id="KW-1133">Transmembrane helix</keyword>
<feature type="region of interest" description="Disordered" evidence="2">
    <location>
        <begin position="343"/>
        <end position="367"/>
    </location>
</feature>
<evidence type="ECO:0000256" key="2">
    <source>
        <dbReference type="SAM" id="MobiDB-lite"/>
    </source>
</evidence>
<evidence type="ECO:0000313" key="4">
    <source>
        <dbReference type="EMBL" id="KAJ2683626.1"/>
    </source>
</evidence>
<feature type="coiled-coil region" evidence="1">
    <location>
        <begin position="302"/>
        <end position="342"/>
    </location>
</feature>
<dbReference type="OrthoDB" id="5598650at2759"/>
<evidence type="ECO:0000256" key="3">
    <source>
        <dbReference type="SAM" id="Phobius"/>
    </source>
</evidence>
<feature type="region of interest" description="Disordered" evidence="2">
    <location>
        <begin position="714"/>
        <end position="752"/>
    </location>
</feature>
<reference evidence="4" key="1">
    <citation type="submission" date="2022-07" db="EMBL/GenBank/DDBJ databases">
        <title>Phylogenomic reconstructions and comparative analyses of Kickxellomycotina fungi.</title>
        <authorList>
            <person name="Reynolds N.K."/>
            <person name="Stajich J.E."/>
            <person name="Barry K."/>
            <person name="Grigoriev I.V."/>
            <person name="Crous P."/>
            <person name="Smith M.E."/>
        </authorList>
    </citation>
    <scope>NUCLEOTIDE SEQUENCE</scope>
    <source>
        <strain evidence="4">CBS 109367</strain>
    </source>
</reference>
<dbReference type="AlphaFoldDB" id="A0A9W8GEI1"/>
<feature type="region of interest" description="Disordered" evidence="2">
    <location>
        <begin position="966"/>
        <end position="1001"/>
    </location>
</feature>
<dbReference type="Proteomes" id="UP001151516">
    <property type="component" value="Unassembled WGS sequence"/>
</dbReference>
<feature type="compositionally biased region" description="Polar residues" evidence="2">
    <location>
        <begin position="445"/>
        <end position="456"/>
    </location>
</feature>
<keyword evidence="5" id="KW-1185">Reference proteome</keyword>
<keyword evidence="3" id="KW-0472">Membrane</keyword>
<feature type="region of interest" description="Disordered" evidence="2">
    <location>
        <begin position="396"/>
        <end position="495"/>
    </location>
</feature>
<keyword evidence="1" id="KW-0175">Coiled coil</keyword>
<comment type="caution">
    <text evidence="4">The sequence shown here is derived from an EMBL/GenBank/DDBJ whole genome shotgun (WGS) entry which is preliminary data.</text>
</comment>
<accession>A0A9W8GEI1</accession>
<feature type="compositionally biased region" description="Basic residues" evidence="2">
    <location>
        <begin position="714"/>
        <end position="727"/>
    </location>
</feature>
<feature type="compositionally biased region" description="Basic residues" evidence="2">
    <location>
        <begin position="356"/>
        <end position="367"/>
    </location>
</feature>
<keyword evidence="3" id="KW-0812">Transmembrane</keyword>
<feature type="region of interest" description="Disordered" evidence="2">
    <location>
        <begin position="869"/>
        <end position="889"/>
    </location>
</feature>
<dbReference type="EMBL" id="JANBTX010000272">
    <property type="protein sequence ID" value="KAJ2683626.1"/>
    <property type="molecule type" value="Genomic_DNA"/>
</dbReference>
<organism evidence="4 5">
    <name type="scientific">Coemansia spiralis</name>
    <dbReference type="NCBI Taxonomy" id="417178"/>
    <lineage>
        <taxon>Eukaryota</taxon>
        <taxon>Fungi</taxon>
        <taxon>Fungi incertae sedis</taxon>
        <taxon>Zoopagomycota</taxon>
        <taxon>Kickxellomycotina</taxon>
        <taxon>Kickxellomycetes</taxon>
        <taxon>Kickxellales</taxon>
        <taxon>Kickxellaceae</taxon>
        <taxon>Coemansia</taxon>
    </lineage>
</organism>
<gene>
    <name evidence="4" type="ORF">IWW39_005386</name>
</gene>
<feature type="compositionally biased region" description="Basic and acidic residues" evidence="2">
    <location>
        <begin position="413"/>
        <end position="429"/>
    </location>
</feature>
<feature type="transmembrane region" description="Helical" evidence="3">
    <location>
        <begin position="7"/>
        <end position="35"/>
    </location>
</feature>
<evidence type="ECO:0000313" key="5">
    <source>
        <dbReference type="Proteomes" id="UP001151516"/>
    </source>
</evidence>
<proteinExistence type="predicted"/>
<protein>
    <submittedName>
        <fullName evidence="4">Uncharacterized protein</fullName>
    </submittedName>
</protein>
<evidence type="ECO:0000256" key="1">
    <source>
        <dbReference type="SAM" id="Coils"/>
    </source>
</evidence>
<feature type="compositionally biased region" description="Pro residues" evidence="2">
    <location>
        <begin position="875"/>
        <end position="884"/>
    </location>
</feature>
<feature type="compositionally biased region" description="Basic and acidic residues" evidence="2">
    <location>
        <begin position="992"/>
        <end position="1001"/>
    </location>
</feature>
<feature type="compositionally biased region" description="Polar residues" evidence="2">
    <location>
        <begin position="402"/>
        <end position="412"/>
    </location>
</feature>
<feature type="compositionally biased region" description="Polar residues" evidence="2">
    <location>
        <begin position="485"/>
        <end position="495"/>
    </location>
</feature>
<feature type="compositionally biased region" description="Low complexity" evidence="2">
    <location>
        <begin position="975"/>
        <end position="989"/>
    </location>
</feature>
<sequence>MIVGAFYILLLAYAGYSYLGPFGAALCVVAILAWARLEMKPLPCPVIQHHLDKELEAIWPEFIKAVENPLFERMLWWILPRRVCINRFRQRALLRDYKSVGCWSPVDYHTYLERFLRHVLSDNFLMRHLVHWIFHDVPRGGVCPVDGIKARAVETAVKWYDYLAFHQSTLLFAHRMIYNDLVARQAADALAQLSDTSDDTLTKGGEEYSSGAESACSGDTLDDAPVVGREGSKPLKANRTRGMAPSRRVLHGAADGTQKLSPYLDSAYEYIDTEQLGLELEFCMLRSSRLHLVARYSSKVGLAEHAEELVGLDAEIKAHQKAMDANRQVKESRRRIAALCKEIKQEQKGRQPNPHGTHRPVRPPRHLRIGYPTALTRAHSPRQTCLPRFEHPVLLEADPKPTTVNSASSPQQPRDEASPLETRSDHQEPSDASSSVDGPAHSLESEQSASLPTATPDSPVVANSAAADSETPVSQDASDADTVPPSAQQQDTGDTDIVYTSAQQPTQSDESGDTAILVPVATTNDTAACGLHPTVQDASDANVMPASTQQQVQNDHDMDAVLSPSADEATSNATAETAMAVTPAAAMAEAARAFYIRHKTRAPNATVTRPRQQIPYAALSFNRVAVTRLRNPHDSSKSIKRVIPIRGRQQLTPKARSKATRVDLRYLGLGLGKINPVVAKHRVVNATSTVRPSGGLALRDNRLRRKRRAYSALVRRAHQRQRANKRQAARDRALSNRHSTGPGTIEGTGASAPVMVTPPTMAVDAPPAIPQPAATLPATQAFEPPVPAQQAFVLPAAPAFVPPVPVPPLTPAFVPTVARPPAFTPPVPVPPVTPVFAPPVPVPQAFVPPVAVPPVPTLPIAPPQVASQQIATPPVSSPPAPAPPATTAATYLPPSARAARQRAEAIRGAIVLPAMTPPAAAPPVDTRARTTPAVAPQPFAALSSAFQTGVAQLQTNRPAQHVVLRRDNRNRRNGSGRARQQARRTQSGTNTYDEHDSPERDKFVQTDRAIISNFSYVLDRRLRMGTRVATPHTLAIDRMYYALLYLVGSETRGASREDVQEYVDAFYNVDNRTIYDRYQAEIGRHAQQPIEGVDESAF</sequence>